<accession>A0A8J2Z4U4</accession>
<dbReference type="EMBL" id="BMJS01000016">
    <property type="protein sequence ID" value="GGF98931.1"/>
    <property type="molecule type" value="Genomic_DNA"/>
</dbReference>
<proteinExistence type="predicted"/>
<dbReference type="Proteomes" id="UP000636949">
    <property type="component" value="Unassembled WGS sequence"/>
</dbReference>
<protein>
    <submittedName>
        <fullName evidence="1">Uncharacterized protein</fullName>
    </submittedName>
</protein>
<evidence type="ECO:0000313" key="2">
    <source>
        <dbReference type="Proteomes" id="UP000636949"/>
    </source>
</evidence>
<gene>
    <name evidence="1" type="ORF">GCM10010995_15220</name>
</gene>
<reference evidence="1" key="1">
    <citation type="journal article" date="2014" name="Int. J. Syst. Evol. Microbiol.">
        <title>Complete genome sequence of Corynebacterium casei LMG S-19264T (=DSM 44701T), isolated from a smear-ripened cheese.</title>
        <authorList>
            <consortium name="US DOE Joint Genome Institute (JGI-PGF)"/>
            <person name="Walter F."/>
            <person name="Albersmeier A."/>
            <person name="Kalinowski J."/>
            <person name="Ruckert C."/>
        </authorList>
    </citation>
    <scope>NUCLEOTIDE SEQUENCE</scope>
    <source>
        <strain evidence="1">CGMCC 1.15758</strain>
    </source>
</reference>
<sequence>MKHKHQGQSLALRTAKILMLDRTQIKNIKNDEPTQPNTYENMLNIKNIKTQPISITPYLRRLCI</sequence>
<evidence type="ECO:0000313" key="1">
    <source>
        <dbReference type="EMBL" id="GGF98931.1"/>
    </source>
</evidence>
<dbReference type="AlphaFoldDB" id="A0A8J2Z4U4"/>
<keyword evidence="2" id="KW-1185">Reference proteome</keyword>
<reference evidence="1" key="2">
    <citation type="submission" date="2020-09" db="EMBL/GenBank/DDBJ databases">
        <authorList>
            <person name="Sun Q."/>
            <person name="Zhou Y."/>
        </authorList>
    </citation>
    <scope>NUCLEOTIDE SEQUENCE</scope>
    <source>
        <strain evidence="1">CGMCC 1.15758</strain>
    </source>
</reference>
<name>A0A8J2Z4U4_9GAMM</name>
<comment type="caution">
    <text evidence="1">The sequence shown here is derived from an EMBL/GenBank/DDBJ whole genome shotgun (WGS) entry which is preliminary data.</text>
</comment>
<organism evidence="1 2">
    <name type="scientific">Cysteiniphilum litorale</name>
    <dbReference type="NCBI Taxonomy" id="2056700"/>
    <lineage>
        <taxon>Bacteria</taxon>
        <taxon>Pseudomonadati</taxon>
        <taxon>Pseudomonadota</taxon>
        <taxon>Gammaproteobacteria</taxon>
        <taxon>Thiotrichales</taxon>
        <taxon>Fastidiosibacteraceae</taxon>
        <taxon>Cysteiniphilum</taxon>
    </lineage>
</organism>
<dbReference type="RefSeq" id="WP_117004071.1">
    <property type="nucleotide sequence ID" value="NZ_BMJS01000016.1"/>
</dbReference>